<feature type="domain" description="HTH tetR-type" evidence="5">
    <location>
        <begin position="8"/>
        <end position="68"/>
    </location>
</feature>
<dbReference type="Gene3D" id="1.10.357.10">
    <property type="entry name" value="Tetracycline Repressor, domain 2"/>
    <property type="match status" value="1"/>
</dbReference>
<evidence type="ECO:0000313" key="6">
    <source>
        <dbReference type="EMBL" id="NEW42953.1"/>
    </source>
</evidence>
<dbReference type="PROSITE" id="PS50977">
    <property type="entry name" value="HTH_TETR_2"/>
    <property type="match status" value="1"/>
</dbReference>
<dbReference type="EMBL" id="JAAGUZ010000001">
    <property type="protein sequence ID" value="NEW42953.1"/>
    <property type="molecule type" value="Genomic_DNA"/>
</dbReference>
<evidence type="ECO:0000256" key="2">
    <source>
        <dbReference type="ARBA" id="ARBA00023125"/>
    </source>
</evidence>
<evidence type="ECO:0000259" key="5">
    <source>
        <dbReference type="PROSITE" id="PS50977"/>
    </source>
</evidence>
<dbReference type="SUPFAM" id="SSF46689">
    <property type="entry name" value="Homeodomain-like"/>
    <property type="match status" value="1"/>
</dbReference>
<dbReference type="Proteomes" id="UP000470876">
    <property type="component" value="Unassembled WGS sequence"/>
</dbReference>
<evidence type="ECO:0000256" key="4">
    <source>
        <dbReference type="PROSITE-ProRule" id="PRU00335"/>
    </source>
</evidence>
<gene>
    <name evidence="6" type="ORF">GV789_00530</name>
    <name evidence="7" type="ORF">GV794_11150</name>
</gene>
<dbReference type="PANTHER" id="PTHR30055">
    <property type="entry name" value="HTH-TYPE TRANSCRIPTIONAL REGULATOR RUTR"/>
    <property type="match status" value="1"/>
</dbReference>
<organism evidence="6 8">
    <name type="scientific">Nocardia cyriacigeorgica</name>
    <dbReference type="NCBI Taxonomy" id="135487"/>
    <lineage>
        <taxon>Bacteria</taxon>
        <taxon>Bacillati</taxon>
        <taxon>Actinomycetota</taxon>
        <taxon>Actinomycetes</taxon>
        <taxon>Mycobacteriales</taxon>
        <taxon>Nocardiaceae</taxon>
        <taxon>Nocardia</taxon>
    </lineage>
</organism>
<proteinExistence type="predicted"/>
<evidence type="ECO:0000313" key="7">
    <source>
        <dbReference type="EMBL" id="NEW56202.1"/>
    </source>
</evidence>
<dbReference type="InterPro" id="IPR050109">
    <property type="entry name" value="HTH-type_TetR-like_transc_reg"/>
</dbReference>
<keyword evidence="9" id="KW-1185">Reference proteome</keyword>
<evidence type="ECO:0000313" key="9">
    <source>
        <dbReference type="Proteomes" id="UP000470876"/>
    </source>
</evidence>
<sequence>MRRADLQLNNRKALLEATIAAIAARGHQSTRLSELADQVGLTTGAIYSIFGSKKALMIAAIQHLMADFQQSLASLLDDPSLDLAEVLRGYADAALGSAGGAQGYQVFAFELDMLGAALRDPQLRADIAAEVPRRLPTLITLCTDRRIDPVGTHTTTADQARRLAPAVDALVTGFAQHAVLEPDNVDRDYVLESTVALITLVR</sequence>
<evidence type="ECO:0000256" key="3">
    <source>
        <dbReference type="ARBA" id="ARBA00023163"/>
    </source>
</evidence>
<dbReference type="Proteomes" id="UP000468928">
    <property type="component" value="Unassembled WGS sequence"/>
</dbReference>
<accession>A0A6P1D1N7</accession>
<feature type="DNA-binding region" description="H-T-H motif" evidence="4">
    <location>
        <begin position="31"/>
        <end position="50"/>
    </location>
</feature>
<dbReference type="GO" id="GO:0000976">
    <property type="term" value="F:transcription cis-regulatory region binding"/>
    <property type="evidence" value="ECO:0007669"/>
    <property type="project" value="TreeGrafter"/>
</dbReference>
<protein>
    <submittedName>
        <fullName evidence="6">TetR family transcriptional regulator</fullName>
    </submittedName>
</protein>
<dbReference type="GO" id="GO:0003700">
    <property type="term" value="F:DNA-binding transcription factor activity"/>
    <property type="evidence" value="ECO:0007669"/>
    <property type="project" value="TreeGrafter"/>
</dbReference>
<evidence type="ECO:0000256" key="1">
    <source>
        <dbReference type="ARBA" id="ARBA00023015"/>
    </source>
</evidence>
<name>A0A6P1D1N7_9NOCA</name>
<dbReference type="EMBL" id="JAAGUX010000015">
    <property type="protein sequence ID" value="NEW56202.1"/>
    <property type="molecule type" value="Genomic_DNA"/>
</dbReference>
<dbReference type="InterPro" id="IPR009057">
    <property type="entry name" value="Homeodomain-like_sf"/>
</dbReference>
<reference evidence="8 9" key="1">
    <citation type="submission" date="2020-01" db="EMBL/GenBank/DDBJ databases">
        <title>Genetics and antimicrobial susceptibilities of Nocardia species isolated from the soil; a comparison with species isolated from humans.</title>
        <authorList>
            <person name="Carrasco G."/>
            <person name="Monzon S."/>
            <person name="Sansegundo M."/>
            <person name="Garcia E."/>
            <person name="Garrido N."/>
            <person name="Medina M.J."/>
            <person name="Villalon P."/>
            <person name="Ramirez-Arocha A.C."/>
            <person name="Jimenez P."/>
            <person name="Cuesta I."/>
            <person name="Valdezate S."/>
        </authorList>
    </citation>
    <scope>NUCLEOTIDE SEQUENCE [LARGE SCALE GENOMIC DNA]</scope>
    <source>
        <strain evidence="6 8">CNM20110639</strain>
        <strain evidence="7 9">CNM20110649</strain>
    </source>
</reference>
<dbReference type="InterPro" id="IPR001647">
    <property type="entry name" value="HTH_TetR"/>
</dbReference>
<evidence type="ECO:0000313" key="8">
    <source>
        <dbReference type="Proteomes" id="UP000468928"/>
    </source>
</evidence>
<keyword evidence="2 4" id="KW-0238">DNA-binding</keyword>
<dbReference type="RefSeq" id="WP_163821625.1">
    <property type="nucleotide sequence ID" value="NZ_JAAGUX010000015.1"/>
</dbReference>
<keyword evidence="3" id="KW-0804">Transcription</keyword>
<dbReference type="AlphaFoldDB" id="A0A6P1D1N7"/>
<comment type="caution">
    <text evidence="6">The sequence shown here is derived from an EMBL/GenBank/DDBJ whole genome shotgun (WGS) entry which is preliminary data.</text>
</comment>
<dbReference type="Pfam" id="PF00440">
    <property type="entry name" value="TetR_N"/>
    <property type="match status" value="1"/>
</dbReference>
<keyword evidence="1" id="KW-0805">Transcription regulation</keyword>
<dbReference type="PRINTS" id="PR00455">
    <property type="entry name" value="HTHTETR"/>
</dbReference>
<dbReference type="PANTHER" id="PTHR30055:SF234">
    <property type="entry name" value="HTH-TYPE TRANSCRIPTIONAL REGULATOR BETI"/>
    <property type="match status" value="1"/>
</dbReference>